<keyword evidence="3" id="KW-0813">Transport</keyword>
<evidence type="ECO:0000256" key="4">
    <source>
        <dbReference type="ARBA" id="ARBA00022692"/>
    </source>
</evidence>
<dbReference type="STRING" id="71784.A0A1Y2BG15"/>
<comment type="subcellular location">
    <subcellularLocation>
        <location evidence="1">Membrane</location>
        <topology evidence="1">Multi-pass membrane protein</topology>
    </subcellularLocation>
</comment>
<dbReference type="PRINTS" id="PR00171">
    <property type="entry name" value="SUGRTRNSPORT"/>
</dbReference>
<protein>
    <submittedName>
        <fullName evidence="10">Putative vacuolar membrane protein</fullName>
    </submittedName>
</protein>
<dbReference type="PROSITE" id="PS00217">
    <property type="entry name" value="SUGAR_TRANSPORT_2"/>
    <property type="match status" value="1"/>
</dbReference>
<dbReference type="SUPFAM" id="SSF103473">
    <property type="entry name" value="MFS general substrate transporter"/>
    <property type="match status" value="1"/>
</dbReference>
<sequence length="437" mass="46055">MPRNAQRTGLTAIWAALHTTQYGMAITGLNGISDAVTCSADSGHIGIHSVASGWLKPCVKMTPAQFGLVVSIFTMGGLAGCLLSDLVTRSFGRIGTLRTSALTILIGSIAVGLANSVPSMIFGRILVGVGCGLATVTVPLFLAEIAPPAIKKSLGIMNQLFIVFGMLIAQSLSFPWAKPMVWRYVLAVSIVVAVLQLIGSLFVKPVVKKTQVRGGDEEAALLPGETVKPLNIKELLTSKDSKIRRGLLVVVVTQLAQQLCGVSPVMYFSTRILKPVFGGNSKLIAILIIVFKIPLTIVPAFLIERLGSRPILLFSAAVMSLASLLLAYGLNADSGPACVTAVFSFVAAFSVGLGPVTWVVLSEVMPHEATTAAGAIGIGLNWTSNFIMGSSFLPLQQLLSGGKQNGEGNIFYLICGMCVLVFVAMRASYAVYDRVAI</sequence>
<keyword evidence="6 8" id="KW-0472">Membrane</keyword>
<evidence type="ECO:0000256" key="2">
    <source>
        <dbReference type="ARBA" id="ARBA00010992"/>
    </source>
</evidence>
<evidence type="ECO:0000256" key="6">
    <source>
        <dbReference type="ARBA" id="ARBA00023136"/>
    </source>
</evidence>
<feature type="transmembrane region" description="Helical" evidence="8">
    <location>
        <begin position="182"/>
        <end position="203"/>
    </location>
</feature>
<evidence type="ECO:0000256" key="3">
    <source>
        <dbReference type="ARBA" id="ARBA00022448"/>
    </source>
</evidence>
<dbReference type="OrthoDB" id="4540492at2759"/>
<dbReference type="InterPro" id="IPR036259">
    <property type="entry name" value="MFS_trans_sf"/>
</dbReference>
<comment type="catalytic activity">
    <reaction evidence="7">
        <text>myo-inositol(out) + H(+)(out) = myo-inositol(in) + H(+)(in)</text>
        <dbReference type="Rhea" id="RHEA:60364"/>
        <dbReference type="ChEBI" id="CHEBI:15378"/>
        <dbReference type="ChEBI" id="CHEBI:17268"/>
    </reaction>
</comment>
<feature type="transmembrane region" description="Helical" evidence="8">
    <location>
        <begin position="373"/>
        <end position="395"/>
    </location>
</feature>
<dbReference type="InterPro" id="IPR003663">
    <property type="entry name" value="Sugar/inositol_transpt"/>
</dbReference>
<proteinExistence type="inferred from homology"/>
<accession>A0A1Y2BG15</accession>
<gene>
    <name evidence="10" type="ORF">BCR39DRAFT_463229</name>
</gene>
<dbReference type="EMBL" id="MCFC01000005">
    <property type="protein sequence ID" value="ORY33758.1"/>
    <property type="molecule type" value="Genomic_DNA"/>
</dbReference>
<evidence type="ECO:0000256" key="1">
    <source>
        <dbReference type="ARBA" id="ARBA00004141"/>
    </source>
</evidence>
<feature type="domain" description="Major facilitator superfamily (MFS) profile" evidence="9">
    <location>
        <begin position="11"/>
        <end position="433"/>
    </location>
</feature>
<evidence type="ECO:0000313" key="10">
    <source>
        <dbReference type="EMBL" id="ORY33758.1"/>
    </source>
</evidence>
<feature type="transmembrane region" description="Helical" evidence="8">
    <location>
        <begin position="64"/>
        <end position="83"/>
    </location>
</feature>
<comment type="similarity">
    <text evidence="2">Belongs to the major facilitator superfamily. Sugar transporter (TC 2.A.1.1) family.</text>
</comment>
<dbReference type="InterPro" id="IPR005829">
    <property type="entry name" value="Sugar_transporter_CS"/>
</dbReference>
<dbReference type="InterPro" id="IPR045263">
    <property type="entry name" value="GLUT"/>
</dbReference>
<feature type="transmembrane region" description="Helical" evidence="8">
    <location>
        <begin position="310"/>
        <end position="330"/>
    </location>
</feature>
<keyword evidence="11" id="KW-1185">Reference proteome</keyword>
<comment type="caution">
    <text evidence="10">The sequence shown here is derived from an EMBL/GenBank/DDBJ whole genome shotgun (WGS) entry which is preliminary data.</text>
</comment>
<dbReference type="PANTHER" id="PTHR23503">
    <property type="entry name" value="SOLUTE CARRIER FAMILY 2"/>
    <property type="match status" value="1"/>
</dbReference>
<dbReference type="PROSITE" id="PS50850">
    <property type="entry name" value="MFS"/>
    <property type="match status" value="1"/>
</dbReference>
<dbReference type="Proteomes" id="UP000193986">
    <property type="component" value="Unassembled WGS sequence"/>
</dbReference>
<dbReference type="Gene3D" id="1.20.1250.20">
    <property type="entry name" value="MFS general substrate transporter like domains"/>
    <property type="match status" value="2"/>
</dbReference>
<feature type="transmembrane region" description="Helical" evidence="8">
    <location>
        <begin position="410"/>
        <end position="432"/>
    </location>
</feature>
<evidence type="ECO:0000256" key="8">
    <source>
        <dbReference type="SAM" id="Phobius"/>
    </source>
</evidence>
<evidence type="ECO:0000313" key="11">
    <source>
        <dbReference type="Proteomes" id="UP000193986"/>
    </source>
</evidence>
<dbReference type="InterPro" id="IPR020846">
    <property type="entry name" value="MFS_dom"/>
</dbReference>
<keyword evidence="4 8" id="KW-0812">Transmembrane</keyword>
<dbReference type="InParanoid" id="A0A1Y2BG15"/>
<dbReference type="GO" id="GO:0016020">
    <property type="term" value="C:membrane"/>
    <property type="evidence" value="ECO:0007669"/>
    <property type="project" value="UniProtKB-SubCell"/>
</dbReference>
<feature type="transmembrane region" description="Helical" evidence="8">
    <location>
        <begin position="283"/>
        <end position="303"/>
    </location>
</feature>
<keyword evidence="5 8" id="KW-1133">Transmembrane helix</keyword>
<reference evidence="10 11" key="1">
    <citation type="submission" date="2016-07" db="EMBL/GenBank/DDBJ databases">
        <title>Pervasive Adenine N6-methylation of Active Genes in Fungi.</title>
        <authorList>
            <consortium name="DOE Joint Genome Institute"/>
            <person name="Mondo S.J."/>
            <person name="Dannebaum R.O."/>
            <person name="Kuo R.C."/>
            <person name="Labutti K."/>
            <person name="Haridas S."/>
            <person name="Kuo A."/>
            <person name="Salamov A."/>
            <person name="Ahrendt S.R."/>
            <person name="Lipzen A."/>
            <person name="Sullivan W."/>
            <person name="Andreopoulos W.B."/>
            <person name="Clum A."/>
            <person name="Lindquist E."/>
            <person name="Daum C."/>
            <person name="Ramamoorthy G.K."/>
            <person name="Gryganskyi A."/>
            <person name="Culley D."/>
            <person name="Magnuson J.K."/>
            <person name="James T.Y."/>
            <person name="O'Malley M.A."/>
            <person name="Stajich J.E."/>
            <person name="Spatafora J.W."/>
            <person name="Visel A."/>
            <person name="Grigoriev I.V."/>
        </authorList>
    </citation>
    <scope>NUCLEOTIDE SEQUENCE [LARGE SCALE GENOMIC DNA]</scope>
    <source>
        <strain evidence="10 11">68-887.2</strain>
    </source>
</reference>
<feature type="transmembrane region" description="Helical" evidence="8">
    <location>
        <begin position="121"/>
        <end position="142"/>
    </location>
</feature>
<organism evidence="10 11">
    <name type="scientific">Naematelia encephala</name>
    <dbReference type="NCBI Taxonomy" id="71784"/>
    <lineage>
        <taxon>Eukaryota</taxon>
        <taxon>Fungi</taxon>
        <taxon>Dikarya</taxon>
        <taxon>Basidiomycota</taxon>
        <taxon>Agaricomycotina</taxon>
        <taxon>Tremellomycetes</taxon>
        <taxon>Tremellales</taxon>
        <taxon>Naemateliaceae</taxon>
        <taxon>Naematelia</taxon>
    </lineage>
</organism>
<evidence type="ECO:0000256" key="5">
    <source>
        <dbReference type="ARBA" id="ARBA00022989"/>
    </source>
</evidence>
<dbReference type="GO" id="GO:0015149">
    <property type="term" value="F:hexose transmembrane transporter activity"/>
    <property type="evidence" value="ECO:0007669"/>
    <property type="project" value="TreeGrafter"/>
</dbReference>
<dbReference type="AlphaFoldDB" id="A0A1Y2BG15"/>
<name>A0A1Y2BG15_9TREE</name>
<dbReference type="Pfam" id="PF00083">
    <property type="entry name" value="Sugar_tr"/>
    <property type="match status" value="1"/>
</dbReference>
<evidence type="ECO:0000256" key="7">
    <source>
        <dbReference type="ARBA" id="ARBA00049119"/>
    </source>
</evidence>
<dbReference type="PANTHER" id="PTHR23503:SF8">
    <property type="entry name" value="FACILITATED GLUCOSE TRANSPORTER PROTEIN 1"/>
    <property type="match status" value="1"/>
</dbReference>
<feature type="transmembrane region" description="Helical" evidence="8">
    <location>
        <begin position="247"/>
        <end position="268"/>
    </location>
</feature>
<feature type="transmembrane region" description="Helical" evidence="8">
    <location>
        <begin position="342"/>
        <end position="361"/>
    </location>
</feature>
<evidence type="ECO:0000259" key="9">
    <source>
        <dbReference type="PROSITE" id="PS50850"/>
    </source>
</evidence>
<feature type="transmembrane region" description="Helical" evidence="8">
    <location>
        <begin position="154"/>
        <end position="176"/>
    </location>
</feature>
<dbReference type="InterPro" id="IPR005828">
    <property type="entry name" value="MFS_sugar_transport-like"/>
</dbReference>